<evidence type="ECO:0000256" key="6">
    <source>
        <dbReference type="ARBA" id="ARBA00022833"/>
    </source>
</evidence>
<dbReference type="SUPFAM" id="SSF51338">
    <property type="entry name" value="Composite domain of metallo-dependent hydrolases"/>
    <property type="match status" value="1"/>
</dbReference>
<dbReference type="Gene3D" id="2.30.40.10">
    <property type="entry name" value="Urease, subunit C, domain 1"/>
    <property type="match status" value="1"/>
</dbReference>
<reference evidence="10" key="1">
    <citation type="submission" date="2021-10" db="EMBL/GenBank/DDBJ databases">
        <title>The complete genome sequence of Leeia sp. TBRC 13508.</title>
        <authorList>
            <person name="Charoenyingcharoen P."/>
            <person name="Yukphan P."/>
        </authorList>
    </citation>
    <scope>NUCLEOTIDE SEQUENCE</scope>
    <source>
        <strain evidence="10">TBRC 13508</strain>
    </source>
</reference>
<dbReference type="InterPro" id="IPR006680">
    <property type="entry name" value="Amidohydro-rel"/>
</dbReference>
<dbReference type="InterPro" id="IPR011059">
    <property type="entry name" value="Metal-dep_hydrolase_composite"/>
</dbReference>
<evidence type="ECO:0000256" key="4">
    <source>
        <dbReference type="ARBA" id="ARBA00022723"/>
    </source>
</evidence>
<dbReference type="Proteomes" id="UP001165395">
    <property type="component" value="Unassembled WGS sequence"/>
</dbReference>
<dbReference type="InterPro" id="IPR032466">
    <property type="entry name" value="Metal_Hydrolase"/>
</dbReference>
<keyword evidence="6 8" id="KW-0862">Zinc</keyword>
<protein>
    <recommendedName>
        <fullName evidence="3 7">Guanine deaminase</fullName>
        <shortName evidence="8">Guanase</shortName>
        <ecNumber evidence="3 7">3.5.4.3</ecNumber>
    </recommendedName>
    <alternativeName>
        <fullName evidence="8">Guanine aminohydrolase</fullName>
    </alternativeName>
</protein>
<sequence length="439" mass="48571">MQISAIEIFTGEIFHFLANPGLHSEASGWEWIDDGAIAVCDGKILARGKRTHLFETYPDAKVNEHRGCLIMPGFIDTHVHYAQLDVIASFGSTLLDWLERYTFPAEAAFENEAHASLLANLFLDEMLRNGITTASVFPTVHKTSVEAFFEAAFARNLRVLCGKVMMDRNCPAYLQDTVSSSEKDNLSLIEKWHGKGRLLYSLTPRFAPTSTAQQLQMAGELLHAYPTIHLQSHLAENVDEIRWVKELFPTSDSYLDVYDQFGLLGERSIFAHSVHLSSEDKMLMGKNQTAIAFCPTSNLFLGSGFFDLSQAVAHQIPVGLATDIGGGTSFSMFRTMTAAYKVQQVHRHALTAWQAFYLSTLGGAKALGIDAHVGNFEIGKEADFIIINPEATPLLSRRYQLTQTLEEKLFVLMMLGDDRVISGTYIAGKNASATLTGDC</sequence>
<evidence type="ECO:0000256" key="3">
    <source>
        <dbReference type="ARBA" id="ARBA00012781"/>
    </source>
</evidence>
<keyword evidence="11" id="KW-1185">Reference proteome</keyword>
<evidence type="ECO:0000256" key="5">
    <source>
        <dbReference type="ARBA" id="ARBA00022801"/>
    </source>
</evidence>
<dbReference type="NCBIfam" id="NF006679">
    <property type="entry name" value="PRK09228.1"/>
    <property type="match status" value="1"/>
</dbReference>
<evidence type="ECO:0000313" key="11">
    <source>
        <dbReference type="Proteomes" id="UP001165395"/>
    </source>
</evidence>
<evidence type="ECO:0000259" key="9">
    <source>
        <dbReference type="Pfam" id="PF01979"/>
    </source>
</evidence>
<dbReference type="Gene3D" id="3.20.20.140">
    <property type="entry name" value="Metal-dependent hydrolases"/>
    <property type="match status" value="1"/>
</dbReference>
<dbReference type="Pfam" id="PF01979">
    <property type="entry name" value="Amidohydro_1"/>
    <property type="match status" value="1"/>
</dbReference>
<dbReference type="RefSeq" id="WP_227180309.1">
    <property type="nucleotide sequence ID" value="NZ_JAJBZT010000004.1"/>
</dbReference>
<feature type="domain" description="Amidohydrolase-related" evidence="9">
    <location>
        <begin position="70"/>
        <end position="429"/>
    </location>
</feature>
<dbReference type="PANTHER" id="PTHR11271">
    <property type="entry name" value="GUANINE DEAMINASE"/>
    <property type="match status" value="1"/>
</dbReference>
<gene>
    <name evidence="10" type="primary">guaD</name>
    <name evidence="10" type="ORF">LIN78_08200</name>
</gene>
<dbReference type="EMBL" id="JAJBZT010000004">
    <property type="protein sequence ID" value="MCB6183526.1"/>
    <property type="molecule type" value="Genomic_DNA"/>
</dbReference>
<dbReference type="SUPFAM" id="SSF51556">
    <property type="entry name" value="Metallo-dependent hydrolases"/>
    <property type="match status" value="1"/>
</dbReference>
<evidence type="ECO:0000256" key="1">
    <source>
        <dbReference type="ARBA" id="ARBA00004984"/>
    </source>
</evidence>
<evidence type="ECO:0000256" key="8">
    <source>
        <dbReference type="RuleBase" id="RU366009"/>
    </source>
</evidence>
<dbReference type="InterPro" id="IPR051607">
    <property type="entry name" value="Metallo-dep_hydrolases"/>
</dbReference>
<dbReference type="PANTHER" id="PTHR11271:SF6">
    <property type="entry name" value="GUANINE DEAMINASE"/>
    <property type="match status" value="1"/>
</dbReference>
<comment type="similarity">
    <text evidence="2 8">Belongs to the metallo-dependent hydrolases superfamily. ATZ/TRZ family.</text>
</comment>
<evidence type="ECO:0000256" key="2">
    <source>
        <dbReference type="ARBA" id="ARBA00006745"/>
    </source>
</evidence>
<comment type="pathway">
    <text evidence="1 8">Purine metabolism; guanine degradation; xanthine from guanine: step 1/1.</text>
</comment>
<comment type="caution">
    <text evidence="10">The sequence shown here is derived from an EMBL/GenBank/DDBJ whole genome shotgun (WGS) entry which is preliminary data.</text>
</comment>
<proteinExistence type="inferred from homology"/>
<evidence type="ECO:0000313" key="10">
    <source>
        <dbReference type="EMBL" id="MCB6183526.1"/>
    </source>
</evidence>
<dbReference type="EC" id="3.5.4.3" evidence="3 7"/>
<name>A0ABS8D5N6_9NEIS</name>
<comment type="cofactor">
    <cofactor evidence="8">
        <name>Zn(2+)</name>
        <dbReference type="ChEBI" id="CHEBI:29105"/>
    </cofactor>
    <text evidence="8">Binds 1 zinc ion per subunit.</text>
</comment>
<accession>A0ABS8D5N6</accession>
<keyword evidence="5 8" id="KW-0378">Hydrolase</keyword>
<dbReference type="InterPro" id="IPR014311">
    <property type="entry name" value="Guanine_deaminase"/>
</dbReference>
<dbReference type="CDD" id="cd01303">
    <property type="entry name" value="GDEase"/>
    <property type="match status" value="1"/>
</dbReference>
<comment type="function">
    <text evidence="8">Catalyzes the hydrolytic deamination of guanine, producing xanthine and ammonia.</text>
</comment>
<keyword evidence="4 8" id="KW-0479">Metal-binding</keyword>
<organism evidence="10 11">
    <name type="scientific">Leeia speluncae</name>
    <dbReference type="NCBI Taxonomy" id="2884804"/>
    <lineage>
        <taxon>Bacteria</taxon>
        <taxon>Pseudomonadati</taxon>
        <taxon>Pseudomonadota</taxon>
        <taxon>Betaproteobacteria</taxon>
        <taxon>Neisseriales</taxon>
        <taxon>Leeiaceae</taxon>
        <taxon>Leeia</taxon>
    </lineage>
</organism>
<dbReference type="GO" id="GO:0008892">
    <property type="term" value="F:guanine deaminase activity"/>
    <property type="evidence" value="ECO:0007669"/>
    <property type="project" value="UniProtKB-EC"/>
</dbReference>
<dbReference type="NCBIfam" id="TIGR02967">
    <property type="entry name" value="guan_deamin"/>
    <property type="match status" value="1"/>
</dbReference>
<evidence type="ECO:0000256" key="7">
    <source>
        <dbReference type="NCBIfam" id="TIGR02967"/>
    </source>
</evidence>
<comment type="catalytic activity">
    <reaction evidence="8">
        <text>guanine + H2O + H(+) = xanthine + NH4(+)</text>
        <dbReference type="Rhea" id="RHEA:14665"/>
        <dbReference type="ChEBI" id="CHEBI:15377"/>
        <dbReference type="ChEBI" id="CHEBI:15378"/>
        <dbReference type="ChEBI" id="CHEBI:16235"/>
        <dbReference type="ChEBI" id="CHEBI:17712"/>
        <dbReference type="ChEBI" id="CHEBI:28938"/>
        <dbReference type="EC" id="3.5.4.3"/>
    </reaction>
</comment>